<dbReference type="AlphaFoldDB" id="A0A8S4QB57"/>
<evidence type="ECO:0000313" key="2">
    <source>
        <dbReference type="Proteomes" id="UP000749559"/>
    </source>
</evidence>
<evidence type="ECO:0000313" key="1">
    <source>
        <dbReference type="EMBL" id="CAH1803222.1"/>
    </source>
</evidence>
<dbReference type="Proteomes" id="UP000749559">
    <property type="component" value="Unassembled WGS sequence"/>
</dbReference>
<comment type="caution">
    <text evidence="1">The sequence shown here is derived from an EMBL/GenBank/DDBJ whole genome shotgun (WGS) entry which is preliminary data.</text>
</comment>
<proteinExistence type="predicted"/>
<dbReference type="EMBL" id="CAIIXF020000346">
    <property type="protein sequence ID" value="CAH1803222.1"/>
    <property type="molecule type" value="Genomic_DNA"/>
</dbReference>
<reference evidence="1" key="1">
    <citation type="submission" date="2022-03" db="EMBL/GenBank/DDBJ databases">
        <authorList>
            <person name="Martin C."/>
        </authorList>
    </citation>
    <scope>NUCLEOTIDE SEQUENCE</scope>
</reference>
<accession>A0A8S4QB57</accession>
<keyword evidence="2" id="KW-1185">Reference proteome</keyword>
<organism evidence="1 2">
    <name type="scientific">Owenia fusiformis</name>
    <name type="common">Polychaete worm</name>
    <dbReference type="NCBI Taxonomy" id="6347"/>
    <lineage>
        <taxon>Eukaryota</taxon>
        <taxon>Metazoa</taxon>
        <taxon>Spiralia</taxon>
        <taxon>Lophotrochozoa</taxon>
        <taxon>Annelida</taxon>
        <taxon>Polychaeta</taxon>
        <taxon>Sedentaria</taxon>
        <taxon>Canalipalpata</taxon>
        <taxon>Sabellida</taxon>
        <taxon>Oweniida</taxon>
        <taxon>Oweniidae</taxon>
        <taxon>Owenia</taxon>
    </lineage>
</organism>
<gene>
    <name evidence="1" type="ORF">OFUS_LOCUS26833</name>
</gene>
<name>A0A8S4QB57_OWEFU</name>
<protein>
    <submittedName>
        <fullName evidence="1">Uncharacterized protein</fullName>
    </submittedName>
</protein>
<sequence>MYIKWMTDLSPITSCGEYFLIDSELFQKFDAFKKHLNTIRRNVSKEYVAFFLTRTLYTFIRKKLIPLEQRTMGRLVLLTEEETSRFRFEEWKCECRERNYNEI</sequence>